<dbReference type="Proteomes" id="UP000828941">
    <property type="component" value="Chromosome 9"/>
</dbReference>
<accession>A0ACB9MIQ3</accession>
<protein>
    <submittedName>
        <fullName evidence="1">Uncharacterized protein</fullName>
    </submittedName>
</protein>
<evidence type="ECO:0000313" key="2">
    <source>
        <dbReference type="Proteomes" id="UP000828941"/>
    </source>
</evidence>
<reference evidence="1 2" key="1">
    <citation type="journal article" date="2022" name="DNA Res.">
        <title>Chromosomal-level genome assembly of the orchid tree Bauhinia variegata (Leguminosae; Cercidoideae) supports the allotetraploid origin hypothesis of Bauhinia.</title>
        <authorList>
            <person name="Zhong Y."/>
            <person name="Chen Y."/>
            <person name="Zheng D."/>
            <person name="Pang J."/>
            <person name="Liu Y."/>
            <person name="Luo S."/>
            <person name="Meng S."/>
            <person name="Qian L."/>
            <person name="Wei D."/>
            <person name="Dai S."/>
            <person name="Zhou R."/>
        </authorList>
    </citation>
    <scope>NUCLEOTIDE SEQUENCE [LARGE SCALE GENOMIC DNA]</scope>
    <source>
        <strain evidence="1">BV-YZ2020</strain>
    </source>
</reference>
<gene>
    <name evidence="1" type="ORF">L6164_023490</name>
</gene>
<proteinExistence type="predicted"/>
<dbReference type="EMBL" id="CM039434">
    <property type="protein sequence ID" value="KAI4323917.1"/>
    <property type="molecule type" value="Genomic_DNA"/>
</dbReference>
<comment type="caution">
    <text evidence="1">The sequence shown here is derived from an EMBL/GenBank/DDBJ whole genome shotgun (WGS) entry which is preliminary data.</text>
</comment>
<organism evidence="1 2">
    <name type="scientific">Bauhinia variegata</name>
    <name type="common">Purple orchid tree</name>
    <name type="synonym">Phanera variegata</name>
    <dbReference type="NCBI Taxonomy" id="167791"/>
    <lineage>
        <taxon>Eukaryota</taxon>
        <taxon>Viridiplantae</taxon>
        <taxon>Streptophyta</taxon>
        <taxon>Embryophyta</taxon>
        <taxon>Tracheophyta</taxon>
        <taxon>Spermatophyta</taxon>
        <taxon>Magnoliopsida</taxon>
        <taxon>eudicotyledons</taxon>
        <taxon>Gunneridae</taxon>
        <taxon>Pentapetalae</taxon>
        <taxon>rosids</taxon>
        <taxon>fabids</taxon>
        <taxon>Fabales</taxon>
        <taxon>Fabaceae</taxon>
        <taxon>Cercidoideae</taxon>
        <taxon>Cercideae</taxon>
        <taxon>Bauhiniinae</taxon>
        <taxon>Bauhinia</taxon>
    </lineage>
</organism>
<name>A0ACB9MIQ3_BAUVA</name>
<sequence>MIIKEKRLQQLPLVFAIALATVGAAATTVQAHYPLALPGCLDTCGNLPIIYPFGIGLNCSLEPRFDLTCENSTLVLGDNKATRECDKKFKTKVLKK</sequence>
<evidence type="ECO:0000313" key="1">
    <source>
        <dbReference type="EMBL" id="KAI4323917.1"/>
    </source>
</evidence>
<keyword evidence="2" id="KW-1185">Reference proteome</keyword>